<evidence type="ECO:0000256" key="1">
    <source>
        <dbReference type="ARBA" id="ARBA00022694"/>
    </source>
</evidence>
<evidence type="ECO:0000256" key="3">
    <source>
        <dbReference type="SAM" id="MobiDB-lite"/>
    </source>
</evidence>
<evidence type="ECO:0000259" key="4">
    <source>
        <dbReference type="PROSITE" id="PS51747"/>
    </source>
</evidence>
<dbReference type="PANTHER" id="PTHR11079:SF156">
    <property type="entry name" value="INACTIVE TRNA-SPECIFIC ADENOSINE DEAMINASE-LIKE PROTEIN 3-RELATED"/>
    <property type="match status" value="1"/>
</dbReference>
<dbReference type="Gene3D" id="3.40.140.10">
    <property type="entry name" value="Cytidine Deaminase, domain 2"/>
    <property type="match status" value="1"/>
</dbReference>
<dbReference type="GO" id="GO:0005737">
    <property type="term" value="C:cytoplasm"/>
    <property type="evidence" value="ECO:0007669"/>
    <property type="project" value="TreeGrafter"/>
</dbReference>
<evidence type="ECO:0000313" key="6">
    <source>
        <dbReference type="Proteomes" id="UP001202328"/>
    </source>
</evidence>
<protein>
    <recommendedName>
        <fullName evidence="4">CMP/dCMP-type deaminase domain-containing protein</fullName>
    </recommendedName>
</protein>
<dbReference type="InterPro" id="IPR002125">
    <property type="entry name" value="CMP_dCMP_dom"/>
</dbReference>
<keyword evidence="6" id="KW-1185">Reference proteome</keyword>
<dbReference type="AlphaFoldDB" id="A0AAD4XFP6"/>
<dbReference type="InterPro" id="IPR016193">
    <property type="entry name" value="Cytidine_deaminase-like"/>
</dbReference>
<dbReference type="Proteomes" id="UP001202328">
    <property type="component" value="Unassembled WGS sequence"/>
</dbReference>
<dbReference type="SUPFAM" id="SSF53927">
    <property type="entry name" value="Cytidine deaminase-like"/>
    <property type="match status" value="1"/>
</dbReference>
<feature type="domain" description="CMP/dCMP-type deaminase" evidence="4">
    <location>
        <begin position="148"/>
        <end position="410"/>
    </location>
</feature>
<comment type="similarity">
    <text evidence="2">Belongs to the cytidine and deoxycytidylate deaminase family. ADAT3 subfamily.</text>
</comment>
<dbReference type="EMBL" id="JAJJMB010010308">
    <property type="protein sequence ID" value="KAI3909939.1"/>
    <property type="molecule type" value="Genomic_DNA"/>
</dbReference>
<evidence type="ECO:0000313" key="5">
    <source>
        <dbReference type="EMBL" id="KAI3909939.1"/>
    </source>
</evidence>
<dbReference type="Pfam" id="PF00383">
    <property type="entry name" value="dCMP_cyt_deam_1"/>
    <property type="match status" value="1"/>
</dbReference>
<organism evidence="5 6">
    <name type="scientific">Papaver atlanticum</name>
    <dbReference type="NCBI Taxonomy" id="357466"/>
    <lineage>
        <taxon>Eukaryota</taxon>
        <taxon>Viridiplantae</taxon>
        <taxon>Streptophyta</taxon>
        <taxon>Embryophyta</taxon>
        <taxon>Tracheophyta</taxon>
        <taxon>Spermatophyta</taxon>
        <taxon>Magnoliopsida</taxon>
        <taxon>Ranunculales</taxon>
        <taxon>Papaveraceae</taxon>
        <taxon>Papaveroideae</taxon>
        <taxon>Papaver</taxon>
    </lineage>
</organism>
<name>A0AAD4XFP6_9MAGN</name>
<proteinExistence type="inferred from homology"/>
<feature type="compositionally biased region" description="Polar residues" evidence="3">
    <location>
        <begin position="193"/>
        <end position="212"/>
    </location>
</feature>
<reference evidence="5" key="1">
    <citation type="submission" date="2022-04" db="EMBL/GenBank/DDBJ databases">
        <title>A functionally conserved STORR gene fusion in Papaver species that diverged 16.8 million years ago.</title>
        <authorList>
            <person name="Catania T."/>
        </authorList>
    </citation>
    <scope>NUCLEOTIDE SEQUENCE</scope>
    <source>
        <strain evidence="5">S-188037</strain>
    </source>
</reference>
<feature type="region of interest" description="Disordered" evidence="3">
    <location>
        <begin position="193"/>
        <end position="218"/>
    </location>
</feature>
<dbReference type="PANTHER" id="PTHR11079">
    <property type="entry name" value="CYTOSINE DEAMINASE FAMILY MEMBER"/>
    <property type="match status" value="1"/>
</dbReference>
<gene>
    <name evidence="5" type="ORF">MKW98_012993</name>
</gene>
<dbReference type="PROSITE" id="PS51747">
    <property type="entry name" value="CYT_DCMP_DEAMINASES_2"/>
    <property type="match status" value="1"/>
</dbReference>
<dbReference type="GO" id="GO:0002100">
    <property type="term" value="P:tRNA wobble adenosine to inosine editing"/>
    <property type="evidence" value="ECO:0007669"/>
    <property type="project" value="InterPro"/>
</dbReference>
<dbReference type="GO" id="GO:0005634">
    <property type="term" value="C:nucleus"/>
    <property type="evidence" value="ECO:0007669"/>
    <property type="project" value="TreeGrafter"/>
</dbReference>
<dbReference type="GO" id="GO:0052717">
    <property type="term" value="F:tRNA-specific adenosine-34 deaminase activity"/>
    <property type="evidence" value="ECO:0007669"/>
    <property type="project" value="UniProtKB-EC"/>
</dbReference>
<accession>A0AAD4XFP6</accession>
<comment type="caution">
    <text evidence="5">The sequence shown here is derived from an EMBL/GenBank/DDBJ whole genome shotgun (WGS) entry which is preliminary data.</text>
</comment>
<sequence length="421" mass="47355">MKKWEILHIPDKIPFKPDEQPTIDVFASVIEPKLTNTLVRKLNEVAPMENYRHIKRVWKKKSVEGGDFQLILILSLVGENRNELESIPDDVLELINAHQLNPFITKVHKYAAISKEEWREQCRLWPTSYHPPTYNIEGITGFNEEDSESIFHFMKMVLELAKVGYCTDEVVNAAVIVDPSTRQVIARANDQTCQPSTSTVSNTSSECGSVEQNGIAASHQSDADAVAIKETQFSNSSHAVAENKESYTAVSCLYPWNWTEQNSIAGNAYSWHPLQHAALVAIEHASSRDRHLFPGPVDPEDQSINQVDHTISSPNSSPAKRQKFDFTKDVKVLKACCNGDSHSEGGERPYLCTGCDIFVAWEPCTMCAMALVHQRIRRIFYAFPNPNCGALGSVYRLQGEKSLNHHYAVFRVLLPEESLET</sequence>
<evidence type="ECO:0000256" key="2">
    <source>
        <dbReference type="ARBA" id="ARBA00038160"/>
    </source>
</evidence>
<keyword evidence="1" id="KW-0819">tRNA processing</keyword>
<dbReference type="GO" id="GO:0046872">
    <property type="term" value="F:metal ion binding"/>
    <property type="evidence" value="ECO:0007669"/>
    <property type="project" value="UniProtKB-KW"/>
</dbReference>